<reference evidence="1 2" key="1">
    <citation type="submission" date="2021-04" db="EMBL/GenBank/DDBJ databases">
        <authorList>
            <person name="Ivanova A."/>
        </authorList>
    </citation>
    <scope>NUCLEOTIDE SEQUENCE [LARGE SCALE GENOMIC DNA]</scope>
    <source>
        <strain evidence="1 2">G18</strain>
    </source>
</reference>
<organism evidence="1 2">
    <name type="scientific">Gemmata palustris</name>
    <dbReference type="NCBI Taxonomy" id="2822762"/>
    <lineage>
        <taxon>Bacteria</taxon>
        <taxon>Pseudomonadati</taxon>
        <taxon>Planctomycetota</taxon>
        <taxon>Planctomycetia</taxon>
        <taxon>Gemmatales</taxon>
        <taxon>Gemmataceae</taxon>
        <taxon>Gemmata</taxon>
    </lineage>
</organism>
<sequence length="84" mass="9424">MTVAKVRILDGPIYTLSHRTWSGPDPEWVDFLNTCYRANSTIGDPVISAAHQVAKDWCGEVLSIEKDPDFGPDNERADLNKLKH</sequence>
<gene>
    <name evidence="1" type="ORF">J8F10_13525</name>
</gene>
<comment type="caution">
    <text evidence="1">The sequence shown here is derived from an EMBL/GenBank/DDBJ whole genome shotgun (WGS) entry which is preliminary data.</text>
</comment>
<dbReference type="EMBL" id="JAGKQQ010000001">
    <property type="protein sequence ID" value="MBP3956305.1"/>
    <property type="molecule type" value="Genomic_DNA"/>
</dbReference>
<evidence type="ECO:0000313" key="2">
    <source>
        <dbReference type="Proteomes" id="UP000676565"/>
    </source>
</evidence>
<keyword evidence="2" id="KW-1185">Reference proteome</keyword>
<protein>
    <submittedName>
        <fullName evidence="1">Uncharacterized protein</fullName>
    </submittedName>
</protein>
<accession>A0ABS5BRF0</accession>
<proteinExistence type="predicted"/>
<name>A0ABS5BRF0_9BACT</name>
<dbReference type="RefSeq" id="WP_210654324.1">
    <property type="nucleotide sequence ID" value="NZ_JAGKQQ010000001.1"/>
</dbReference>
<dbReference type="Proteomes" id="UP000676565">
    <property type="component" value="Unassembled WGS sequence"/>
</dbReference>
<evidence type="ECO:0000313" key="1">
    <source>
        <dbReference type="EMBL" id="MBP3956305.1"/>
    </source>
</evidence>